<reference evidence="2 3" key="1">
    <citation type="submission" date="2013-11" db="EMBL/GenBank/DDBJ databases">
        <title>Complete genome sequence of Clostridum sp. M2/40.</title>
        <authorList>
            <person name="Wibberg D."/>
            <person name="Puehler A."/>
            <person name="Schlueter A."/>
        </authorList>
    </citation>
    <scope>NUCLEOTIDE SEQUENCE [LARGE SCALE GENOMIC DNA]</scope>
    <source>
        <strain evidence="3">M2/40</strain>
    </source>
</reference>
<evidence type="ECO:0000256" key="1">
    <source>
        <dbReference type="SAM" id="Phobius"/>
    </source>
</evidence>
<dbReference type="OrthoDB" id="1911454at2"/>
<feature type="transmembrane region" description="Helical" evidence="1">
    <location>
        <begin position="12"/>
        <end position="31"/>
    </location>
</feature>
<keyword evidence="1" id="KW-0812">Transmembrane</keyword>
<keyword evidence="1" id="KW-0472">Membrane</keyword>
<evidence type="ECO:0000313" key="2">
    <source>
        <dbReference type="EMBL" id="CDM68084.1"/>
    </source>
</evidence>
<keyword evidence="1" id="KW-1133">Transmembrane helix</keyword>
<feature type="transmembrane region" description="Helical" evidence="1">
    <location>
        <begin position="190"/>
        <end position="210"/>
    </location>
</feature>
<protein>
    <submittedName>
        <fullName evidence="2">Putative membrane protein</fullName>
    </submittedName>
</protein>
<organism evidence="2 3">
    <name type="scientific">Clostridium bornimense</name>
    <dbReference type="NCBI Taxonomy" id="1216932"/>
    <lineage>
        <taxon>Bacteria</taxon>
        <taxon>Bacillati</taxon>
        <taxon>Bacillota</taxon>
        <taxon>Clostridia</taxon>
        <taxon>Eubacteriales</taxon>
        <taxon>Clostridiaceae</taxon>
        <taxon>Clostridium</taxon>
    </lineage>
</organism>
<dbReference type="KEGG" id="clt:CM240_0920"/>
<feature type="transmembrane region" description="Helical" evidence="1">
    <location>
        <begin position="164"/>
        <end position="184"/>
    </location>
</feature>
<keyword evidence="3" id="KW-1185">Reference proteome</keyword>
<name>W6RWS1_9CLOT</name>
<sequence length="298" mass="33759">MKFLPFMSGQEFLQAYPVYCAIIILLFYLFVTGKRRKESNYVIEELSIEDVFMINNINRKNIRELLAFFTYGLLVKGYIENLDKDKGLFRSKQEMLNSNSNLNIIEMELMNNFSGFGVEFNSIVNDSRLINLSREYYCSKEKEFLKRGLIDVIEKTTSIKIEIIIAYSLTIIPGILRVFSGMINEKPVTYLIYEIIITIVILYIISKNIMSNKITEKGKKSIKAFKKINGNYKDSNNGADINIDDYNRLMASFVLFNIGIDYFGVPHAEDHDNFGGHSCSSCSSCSSCGGGCGGCGGD</sequence>
<dbReference type="Proteomes" id="UP000019426">
    <property type="component" value="Chromosome M2/40_rep1"/>
</dbReference>
<proteinExistence type="predicted"/>
<dbReference type="HOGENOM" id="CLU_932867_0_0_9"/>
<dbReference type="RefSeq" id="WP_044036919.1">
    <property type="nucleotide sequence ID" value="NZ_HG917868.1"/>
</dbReference>
<dbReference type="AlphaFoldDB" id="W6RWS1"/>
<accession>W6RWS1</accession>
<gene>
    <name evidence="2" type="ORF">CM240_0920</name>
</gene>
<dbReference type="PATRIC" id="fig|1216932.3.peg.906"/>
<evidence type="ECO:0000313" key="3">
    <source>
        <dbReference type="Proteomes" id="UP000019426"/>
    </source>
</evidence>
<dbReference type="eggNOG" id="ENOG50333NE">
    <property type="taxonomic scope" value="Bacteria"/>
</dbReference>
<dbReference type="EMBL" id="HG917868">
    <property type="protein sequence ID" value="CDM68084.1"/>
    <property type="molecule type" value="Genomic_DNA"/>
</dbReference>
<dbReference type="STRING" id="1216932.CM240_0920"/>